<proteinExistence type="predicted"/>
<feature type="compositionally biased region" description="Low complexity" evidence="1">
    <location>
        <begin position="248"/>
        <end position="258"/>
    </location>
</feature>
<keyword evidence="3" id="KW-1185">Reference proteome</keyword>
<feature type="compositionally biased region" description="Basic residues" evidence="1">
    <location>
        <begin position="364"/>
        <end position="376"/>
    </location>
</feature>
<dbReference type="KEGG" id="abp:AGABI1DRAFT92492"/>
<name>K5X6Y7_AGABU</name>
<dbReference type="Proteomes" id="UP000008493">
    <property type="component" value="Unassembled WGS sequence"/>
</dbReference>
<feature type="region of interest" description="Disordered" evidence="1">
    <location>
        <begin position="215"/>
        <end position="269"/>
    </location>
</feature>
<feature type="compositionally biased region" description="Polar residues" evidence="1">
    <location>
        <begin position="1"/>
        <end position="16"/>
    </location>
</feature>
<dbReference type="EMBL" id="JH971391">
    <property type="protein sequence ID" value="EKM78978.1"/>
    <property type="molecule type" value="Genomic_DNA"/>
</dbReference>
<dbReference type="InterPro" id="IPR032567">
    <property type="entry name" value="RTL1-rel"/>
</dbReference>
<accession>K5X6Y7</accession>
<protein>
    <recommendedName>
        <fullName evidence="4">Retrotransposon gag domain-containing protein</fullName>
    </recommendedName>
</protein>
<dbReference type="OrthoDB" id="2895259at2759"/>
<evidence type="ECO:0000313" key="3">
    <source>
        <dbReference type="Proteomes" id="UP000008493"/>
    </source>
</evidence>
<dbReference type="HOGENOM" id="CLU_642447_0_0_1"/>
<feature type="region of interest" description="Disordered" evidence="1">
    <location>
        <begin position="1"/>
        <end position="23"/>
    </location>
</feature>
<dbReference type="InParanoid" id="K5X6Y7"/>
<organism evidence="2 3">
    <name type="scientific">Agaricus bisporus var. burnettii (strain JB137-S8 / ATCC MYA-4627 / FGSC 10392)</name>
    <name type="common">White button mushroom</name>
    <dbReference type="NCBI Taxonomy" id="597362"/>
    <lineage>
        <taxon>Eukaryota</taxon>
        <taxon>Fungi</taxon>
        <taxon>Dikarya</taxon>
        <taxon>Basidiomycota</taxon>
        <taxon>Agaricomycotina</taxon>
        <taxon>Agaricomycetes</taxon>
        <taxon>Agaricomycetidae</taxon>
        <taxon>Agaricales</taxon>
        <taxon>Agaricineae</taxon>
        <taxon>Agaricaceae</taxon>
        <taxon>Agaricus</taxon>
    </lineage>
</organism>
<dbReference type="RefSeq" id="XP_007330738.1">
    <property type="nucleotide sequence ID" value="XM_007330676.1"/>
</dbReference>
<dbReference type="GeneID" id="18832453"/>
<gene>
    <name evidence="2" type="ORF">AGABI1DRAFT_92492</name>
</gene>
<dbReference type="PANTHER" id="PTHR15503:SF22">
    <property type="entry name" value="TRANSPOSON TY3-I GAG POLYPROTEIN"/>
    <property type="match status" value="1"/>
</dbReference>
<feature type="compositionally biased region" description="Low complexity" evidence="1">
    <location>
        <begin position="377"/>
        <end position="393"/>
    </location>
</feature>
<feature type="region of interest" description="Disordered" evidence="1">
    <location>
        <begin position="355"/>
        <end position="393"/>
    </location>
</feature>
<evidence type="ECO:0008006" key="4">
    <source>
        <dbReference type="Google" id="ProtNLM"/>
    </source>
</evidence>
<dbReference type="PANTHER" id="PTHR15503">
    <property type="entry name" value="LDOC1 RELATED"/>
    <property type="match status" value="1"/>
</dbReference>
<sequence>MPVGTQTNFPPTTAPTGQIKYPEPKRFTGDREQYKYWRSQCTLYFTSNQTLFANDESKILYMLGLMDSGEAALWTTQYINSRTNRPGFINVLPTSGEQPAMGLVLPSTLEEFGTALDKTFAPPDQPAFAFQQLKSLRQNGEPIATFNPKFSIWSDRAGLSDNRALIDYYEQAIEMPIRMEIRTRLPPPDTLKEWMDLAHQIDDLLRRNQIDLGRNHINPYRNQNNYQRYRSKRKPPPRRDWNYNVPTSRYSQPQQSYHPPQPSVDPNAMDVDNIYRHYQNEWYPEDDYDDYYESEYEDEDYEQEEYEEEFDDGSDEYPTQGVDLNLVLTPLERQRFRDGKCFRCGGNHMARNCTIKPRNDTRRPFLKRRPPPRRNFRPPNTNRPNIPKPTPTTRTVNAISLGKVAANLINTIPEEHREEAKKAFMDF</sequence>
<reference evidence="3" key="1">
    <citation type="journal article" date="2012" name="Proc. Natl. Acad. Sci. U.S.A.">
        <title>Genome sequence of the button mushroom Agaricus bisporus reveals mechanisms governing adaptation to a humic-rich ecological niche.</title>
        <authorList>
            <person name="Morin E."/>
            <person name="Kohler A."/>
            <person name="Baker A.R."/>
            <person name="Foulongne-Oriol M."/>
            <person name="Lombard V."/>
            <person name="Nagy L.G."/>
            <person name="Ohm R.A."/>
            <person name="Patyshakuliyeva A."/>
            <person name="Brun A."/>
            <person name="Aerts A.L."/>
            <person name="Bailey A.M."/>
            <person name="Billette C."/>
            <person name="Coutinho P.M."/>
            <person name="Deakin G."/>
            <person name="Doddapaneni H."/>
            <person name="Floudas D."/>
            <person name="Grimwood J."/>
            <person name="Hilden K."/>
            <person name="Kuees U."/>
            <person name="LaButti K.M."/>
            <person name="Lapidus A."/>
            <person name="Lindquist E.A."/>
            <person name="Lucas S.M."/>
            <person name="Murat C."/>
            <person name="Riley R.W."/>
            <person name="Salamov A.A."/>
            <person name="Schmutz J."/>
            <person name="Subramanian V."/>
            <person name="Woesten H.A.B."/>
            <person name="Xu J."/>
            <person name="Eastwood D.C."/>
            <person name="Foster G.D."/>
            <person name="Sonnenberg A.S."/>
            <person name="Cullen D."/>
            <person name="de Vries R.P."/>
            <person name="Lundell T."/>
            <person name="Hibbett D.S."/>
            <person name="Henrissat B."/>
            <person name="Burton K.S."/>
            <person name="Kerrigan R.W."/>
            <person name="Challen M.P."/>
            <person name="Grigoriev I.V."/>
            <person name="Martin F."/>
        </authorList>
    </citation>
    <scope>NUCLEOTIDE SEQUENCE [LARGE SCALE GENOMIC DNA]</scope>
    <source>
        <strain evidence="3">JB137-S8 / ATCC MYA-4627 / FGSC 10392</strain>
    </source>
</reference>
<dbReference type="AlphaFoldDB" id="K5X6Y7"/>
<evidence type="ECO:0000256" key="1">
    <source>
        <dbReference type="SAM" id="MobiDB-lite"/>
    </source>
</evidence>
<evidence type="ECO:0000313" key="2">
    <source>
        <dbReference type="EMBL" id="EKM78978.1"/>
    </source>
</evidence>